<gene>
    <name evidence="1" type="ORF">L195_g025066</name>
</gene>
<dbReference type="AlphaFoldDB" id="A0A2K3NFE1"/>
<protein>
    <submittedName>
        <fullName evidence="1">Uncharacterized protein</fullName>
    </submittedName>
</protein>
<dbReference type="EMBL" id="ASHM01020516">
    <property type="protein sequence ID" value="PNY01765.1"/>
    <property type="molecule type" value="Genomic_DNA"/>
</dbReference>
<organism evidence="1 2">
    <name type="scientific">Trifolium pratense</name>
    <name type="common">Red clover</name>
    <dbReference type="NCBI Taxonomy" id="57577"/>
    <lineage>
        <taxon>Eukaryota</taxon>
        <taxon>Viridiplantae</taxon>
        <taxon>Streptophyta</taxon>
        <taxon>Embryophyta</taxon>
        <taxon>Tracheophyta</taxon>
        <taxon>Spermatophyta</taxon>
        <taxon>Magnoliopsida</taxon>
        <taxon>eudicotyledons</taxon>
        <taxon>Gunneridae</taxon>
        <taxon>Pentapetalae</taxon>
        <taxon>rosids</taxon>
        <taxon>fabids</taxon>
        <taxon>Fabales</taxon>
        <taxon>Fabaceae</taxon>
        <taxon>Papilionoideae</taxon>
        <taxon>50 kb inversion clade</taxon>
        <taxon>NPAAA clade</taxon>
        <taxon>Hologalegina</taxon>
        <taxon>IRL clade</taxon>
        <taxon>Trifolieae</taxon>
        <taxon>Trifolium</taxon>
    </lineage>
</organism>
<accession>A0A2K3NFE1</accession>
<dbReference type="Proteomes" id="UP000236291">
    <property type="component" value="Unassembled WGS sequence"/>
</dbReference>
<name>A0A2K3NFE1_TRIPR</name>
<feature type="non-terminal residue" evidence="1">
    <location>
        <position position="1"/>
    </location>
</feature>
<evidence type="ECO:0000313" key="2">
    <source>
        <dbReference type="Proteomes" id="UP000236291"/>
    </source>
</evidence>
<reference evidence="1 2" key="2">
    <citation type="journal article" date="2017" name="Front. Plant Sci.">
        <title>Gene Classification and Mining of Molecular Markers Useful in Red Clover (Trifolium pratense) Breeding.</title>
        <authorList>
            <person name="Istvanek J."/>
            <person name="Dluhosova J."/>
            <person name="Dluhos P."/>
            <person name="Patkova L."/>
            <person name="Nedelnik J."/>
            <person name="Repkova J."/>
        </authorList>
    </citation>
    <scope>NUCLEOTIDE SEQUENCE [LARGE SCALE GENOMIC DNA]</scope>
    <source>
        <strain evidence="2">cv. Tatra</strain>
        <tissue evidence="1">Young leaves</tissue>
    </source>
</reference>
<reference evidence="1 2" key="1">
    <citation type="journal article" date="2014" name="Am. J. Bot.">
        <title>Genome assembly and annotation for red clover (Trifolium pratense; Fabaceae).</title>
        <authorList>
            <person name="Istvanek J."/>
            <person name="Jaros M."/>
            <person name="Krenek A."/>
            <person name="Repkova J."/>
        </authorList>
    </citation>
    <scope>NUCLEOTIDE SEQUENCE [LARGE SCALE GENOMIC DNA]</scope>
    <source>
        <strain evidence="2">cv. Tatra</strain>
        <tissue evidence="1">Young leaves</tissue>
    </source>
</reference>
<sequence>ESVIRQGTLGKARTVISGKGHLKSVVAE</sequence>
<comment type="caution">
    <text evidence="1">The sequence shown here is derived from an EMBL/GenBank/DDBJ whole genome shotgun (WGS) entry which is preliminary data.</text>
</comment>
<evidence type="ECO:0000313" key="1">
    <source>
        <dbReference type="EMBL" id="PNY01765.1"/>
    </source>
</evidence>
<proteinExistence type="predicted"/>